<dbReference type="Proteomes" id="UP000054564">
    <property type="component" value="Unassembled WGS sequence"/>
</dbReference>
<dbReference type="EMBL" id="AJIL01000013">
    <property type="protein sequence ID" value="KNF04328.1"/>
    <property type="molecule type" value="Genomic_DNA"/>
</dbReference>
<evidence type="ECO:0000313" key="3">
    <source>
        <dbReference type="Proteomes" id="UP000054564"/>
    </source>
</evidence>
<dbReference type="PANTHER" id="PTHR33069">
    <property type="entry name" value="CHROMOSOME 7, WHOLE GENOME SHOTGUN SEQUENCE-RELATED"/>
    <property type="match status" value="1"/>
</dbReference>
<feature type="region of interest" description="Disordered" evidence="1">
    <location>
        <begin position="1"/>
        <end position="45"/>
    </location>
</feature>
<gene>
    <name evidence="2" type="ORF">PSTG_02670</name>
</gene>
<proteinExistence type="predicted"/>
<sequence>MSESEQPTTEESTAEVSVSEESTSTTDESTEEASTTEESTTERSTRLRTDAIAVRFFYFAQHYEDVLSNLRRTARNDEMVDELAERHQLIDELESSLLPLIIDHIDSISLSLDLKEPPNHSSLDLELASKLLKDLENTLDRTVDYVYSICAKFEDDDEDDGSFQRCKKFRRMRLQIKIGEWTKVHIVDLFYTYHHYIKTHNLTAKSPVKLQHQTEKAELREKIIRVSDLCRRSINETIRWSKKSDLAILQERWLSEEKLPIDALECLTQVSEPRINNLRHAPYLSHHDVVELAKLCIPIVKLTRIFMNKLTKTNAAERLFTLDPEIDSKNLMLLRFGTKDIGHLLDKLTKLFLPHRELKYSGLGDEGEAFAHNLMRRLLKILQSTLLLLSLYLVPTPATVDCPSPKNQLRIWLLDFGNLCQKAIDRFLDRLFSFLPHHIRIR</sequence>
<dbReference type="AlphaFoldDB" id="A0A0L0VYI6"/>
<name>A0A0L0VYI6_9BASI</name>
<evidence type="ECO:0000256" key="1">
    <source>
        <dbReference type="SAM" id="MobiDB-lite"/>
    </source>
</evidence>
<dbReference type="PANTHER" id="PTHR33069:SF3">
    <property type="entry name" value="DYNEIN HEAVY CHAIN TAIL DOMAIN-CONTAINING PROTEIN"/>
    <property type="match status" value="1"/>
</dbReference>
<organism evidence="2 3">
    <name type="scientific">Puccinia striiformis f. sp. tritici PST-78</name>
    <dbReference type="NCBI Taxonomy" id="1165861"/>
    <lineage>
        <taxon>Eukaryota</taxon>
        <taxon>Fungi</taxon>
        <taxon>Dikarya</taxon>
        <taxon>Basidiomycota</taxon>
        <taxon>Pucciniomycotina</taxon>
        <taxon>Pucciniomycetes</taxon>
        <taxon>Pucciniales</taxon>
        <taxon>Pucciniaceae</taxon>
        <taxon>Puccinia</taxon>
    </lineage>
</organism>
<reference evidence="3" key="1">
    <citation type="submission" date="2014-03" db="EMBL/GenBank/DDBJ databases">
        <title>The Genome Sequence of Puccinia striiformis f. sp. tritici PST-78.</title>
        <authorList>
            <consortium name="The Broad Institute Genome Sequencing Platform"/>
            <person name="Cuomo C."/>
            <person name="Hulbert S."/>
            <person name="Chen X."/>
            <person name="Walker B."/>
            <person name="Young S.K."/>
            <person name="Zeng Q."/>
            <person name="Gargeya S."/>
            <person name="Fitzgerald M."/>
            <person name="Haas B."/>
            <person name="Abouelleil A."/>
            <person name="Alvarado L."/>
            <person name="Arachchi H.M."/>
            <person name="Berlin A.M."/>
            <person name="Chapman S.B."/>
            <person name="Goldberg J."/>
            <person name="Griggs A."/>
            <person name="Gujja S."/>
            <person name="Hansen M."/>
            <person name="Howarth C."/>
            <person name="Imamovic A."/>
            <person name="Larimer J."/>
            <person name="McCowan C."/>
            <person name="Montmayeur A."/>
            <person name="Murphy C."/>
            <person name="Neiman D."/>
            <person name="Pearson M."/>
            <person name="Priest M."/>
            <person name="Roberts A."/>
            <person name="Saif S."/>
            <person name="Shea T."/>
            <person name="Sisk P."/>
            <person name="Sykes S."/>
            <person name="Wortman J."/>
            <person name="Nusbaum C."/>
            <person name="Birren B."/>
        </authorList>
    </citation>
    <scope>NUCLEOTIDE SEQUENCE [LARGE SCALE GENOMIC DNA]</scope>
    <source>
        <strain evidence="3">race PST-78</strain>
    </source>
</reference>
<keyword evidence="3" id="KW-1185">Reference proteome</keyword>
<feature type="compositionally biased region" description="Low complexity" evidence="1">
    <location>
        <begin position="1"/>
        <end position="27"/>
    </location>
</feature>
<comment type="caution">
    <text evidence="2">The sequence shown here is derived from an EMBL/GenBank/DDBJ whole genome shotgun (WGS) entry which is preliminary data.</text>
</comment>
<accession>A0A0L0VYI6</accession>
<dbReference type="OrthoDB" id="2500854at2759"/>
<protein>
    <submittedName>
        <fullName evidence="2">Uncharacterized protein</fullName>
    </submittedName>
</protein>
<evidence type="ECO:0000313" key="2">
    <source>
        <dbReference type="EMBL" id="KNF04328.1"/>
    </source>
</evidence>